<dbReference type="PANTHER" id="PTHR43685">
    <property type="entry name" value="GLYCOSYLTRANSFERASE"/>
    <property type="match status" value="1"/>
</dbReference>
<accession>A0A643JT88</accession>
<keyword evidence="1" id="KW-0472">Membrane</keyword>
<protein>
    <submittedName>
        <fullName evidence="3">Glycosyltransferase family 2 protein</fullName>
    </submittedName>
</protein>
<dbReference type="Pfam" id="PF00535">
    <property type="entry name" value="Glycos_transf_2"/>
    <property type="match status" value="1"/>
</dbReference>
<dbReference type="InterPro" id="IPR001173">
    <property type="entry name" value="Glyco_trans_2-like"/>
</dbReference>
<dbReference type="Gene3D" id="3.90.550.10">
    <property type="entry name" value="Spore Coat Polysaccharide Biosynthesis Protein SpsA, Chain A"/>
    <property type="match status" value="1"/>
</dbReference>
<dbReference type="InterPro" id="IPR029044">
    <property type="entry name" value="Nucleotide-diphossugar_trans"/>
</dbReference>
<dbReference type="PANTHER" id="PTHR43685:SF2">
    <property type="entry name" value="GLYCOSYLTRANSFERASE 2-LIKE DOMAIN-CONTAINING PROTEIN"/>
    <property type="match status" value="1"/>
</dbReference>
<dbReference type="InterPro" id="IPR050834">
    <property type="entry name" value="Glycosyltransf_2"/>
</dbReference>
<evidence type="ECO:0000259" key="2">
    <source>
        <dbReference type="Pfam" id="PF00535"/>
    </source>
</evidence>
<dbReference type="RefSeq" id="WP_151139644.1">
    <property type="nucleotide sequence ID" value="NZ_VZUS01000004.1"/>
</dbReference>
<gene>
    <name evidence="3" type="ORF">Hfx1149_15595</name>
</gene>
<reference evidence="3" key="1">
    <citation type="submission" date="2019-09" db="EMBL/GenBank/DDBJ databases">
        <title>Genomic analysis of Haloferax sp. CBA1149.</title>
        <authorList>
            <person name="Roh S.W."/>
        </authorList>
    </citation>
    <scope>NUCLEOTIDE SEQUENCE</scope>
    <source>
        <strain evidence="3">CBA1149</strain>
    </source>
</reference>
<feature type="domain" description="Glycosyltransferase 2-like" evidence="2">
    <location>
        <begin position="16"/>
        <end position="178"/>
    </location>
</feature>
<evidence type="ECO:0000313" key="3">
    <source>
        <dbReference type="EMBL" id="KAB1185473.1"/>
    </source>
</evidence>
<proteinExistence type="predicted"/>
<evidence type="ECO:0000256" key="1">
    <source>
        <dbReference type="SAM" id="Phobius"/>
    </source>
</evidence>
<name>A0A643JT88_9EURY</name>
<organism evidence="3">
    <name type="scientific">Haloferax sp. CBA1149</name>
    <dbReference type="NCBI Taxonomy" id="2650753"/>
    <lineage>
        <taxon>Archaea</taxon>
        <taxon>Methanobacteriati</taxon>
        <taxon>Methanobacteriota</taxon>
        <taxon>Stenosarchaea group</taxon>
        <taxon>Halobacteria</taxon>
        <taxon>Halobacteriales</taxon>
        <taxon>Haloferacaceae</taxon>
        <taxon>Haloferax</taxon>
    </lineage>
</organism>
<dbReference type="GO" id="GO:0016740">
    <property type="term" value="F:transferase activity"/>
    <property type="evidence" value="ECO:0007669"/>
    <property type="project" value="UniProtKB-KW"/>
</dbReference>
<feature type="transmembrane region" description="Helical" evidence="1">
    <location>
        <begin position="246"/>
        <end position="264"/>
    </location>
</feature>
<dbReference type="EMBL" id="VZUS01000004">
    <property type="protein sequence ID" value="KAB1185473.1"/>
    <property type="molecule type" value="Genomic_DNA"/>
</dbReference>
<comment type="caution">
    <text evidence="3">The sequence shown here is derived from an EMBL/GenBank/DDBJ whole genome shotgun (WGS) entry which is preliminary data.</text>
</comment>
<keyword evidence="1" id="KW-1133">Transmembrane helix</keyword>
<sequence length="336" mass="38526">MSILAVKSETHSPLVSYVVATYNRPDDLTEAIDSILRQEYRPIEVVVISNSTDETAELFSRGGRFDLDCVKHYNLPGRMGVPEARNVGFDRASGEILVSIDDDAVLKNPNATDTIVSKFEDNPDIGILAFQSRNYFTDEINRKEIPDPPTLGMDATDEFRTAFFIGVGNAIRRSTLEKTGGYPASFVYGFEEMDLSFRTLDNGYDILYTPSVVVHHKKSPEGRRPDRETQERLVGNRIKLAFRNLPWRYVFFTTLIWSAYSLVLTKRLSSLWRIVGRLYDDRDELLNERQVIDGETIERIKSRKTMLYGWWYGPHPGRIVGPNADPRRLFWEAENI</sequence>
<keyword evidence="3" id="KW-0808">Transferase</keyword>
<keyword evidence="1" id="KW-0812">Transmembrane</keyword>
<dbReference type="AlphaFoldDB" id="A0A643JT88"/>
<dbReference type="SUPFAM" id="SSF53448">
    <property type="entry name" value="Nucleotide-diphospho-sugar transferases"/>
    <property type="match status" value="1"/>
</dbReference>